<accession>A0A853CTN7</accession>
<feature type="region of interest" description="Disordered" evidence="1">
    <location>
        <begin position="1"/>
        <end position="37"/>
    </location>
</feature>
<keyword evidence="2" id="KW-0472">Membrane</keyword>
<dbReference type="RefSeq" id="WP_179606499.1">
    <property type="nucleotide sequence ID" value="NZ_BAABEH010000001.1"/>
</dbReference>
<sequence length="164" mass="18087">MSDPEDEQSRPESPAPASSDAADDPIASPTPAPANAHPLEWKSKDEYVAERSQSGVSRTARWWGIAFAIFLVTWIIDMFFLRDLTAVGDPTLPKFMQGKPIATFALFGMIVCYFGYVVSIWKVEERKGRSRTLLVLGLIAVANPISAIILLWVTFCGWSGCYGI</sequence>
<feature type="transmembrane region" description="Helical" evidence="2">
    <location>
        <begin position="133"/>
        <end position="155"/>
    </location>
</feature>
<organism evidence="3 4">
    <name type="scientific">Leifsonia shinshuensis</name>
    <dbReference type="NCBI Taxonomy" id="150026"/>
    <lineage>
        <taxon>Bacteria</taxon>
        <taxon>Bacillati</taxon>
        <taxon>Actinomycetota</taxon>
        <taxon>Actinomycetes</taxon>
        <taxon>Micrococcales</taxon>
        <taxon>Microbacteriaceae</taxon>
        <taxon>Leifsonia</taxon>
    </lineage>
</organism>
<evidence type="ECO:0000313" key="4">
    <source>
        <dbReference type="Proteomes" id="UP000578352"/>
    </source>
</evidence>
<dbReference type="Proteomes" id="UP000578352">
    <property type="component" value="Unassembled WGS sequence"/>
</dbReference>
<evidence type="ECO:0000256" key="2">
    <source>
        <dbReference type="SAM" id="Phobius"/>
    </source>
</evidence>
<protein>
    <submittedName>
        <fullName evidence="3">Uncharacterized protein</fullName>
    </submittedName>
</protein>
<proteinExistence type="predicted"/>
<name>A0A853CTN7_9MICO</name>
<dbReference type="EMBL" id="JACCFL010000001">
    <property type="protein sequence ID" value="NYJ24396.1"/>
    <property type="molecule type" value="Genomic_DNA"/>
</dbReference>
<evidence type="ECO:0000256" key="1">
    <source>
        <dbReference type="SAM" id="MobiDB-lite"/>
    </source>
</evidence>
<comment type="caution">
    <text evidence="3">The sequence shown here is derived from an EMBL/GenBank/DDBJ whole genome shotgun (WGS) entry which is preliminary data.</text>
</comment>
<keyword evidence="2" id="KW-0812">Transmembrane</keyword>
<evidence type="ECO:0000313" key="3">
    <source>
        <dbReference type="EMBL" id="NYJ24396.1"/>
    </source>
</evidence>
<feature type="compositionally biased region" description="Low complexity" evidence="1">
    <location>
        <begin position="11"/>
        <end position="29"/>
    </location>
</feature>
<feature type="transmembrane region" description="Helical" evidence="2">
    <location>
        <begin position="62"/>
        <end position="81"/>
    </location>
</feature>
<keyword evidence="2" id="KW-1133">Transmembrane helix</keyword>
<dbReference type="AlphaFoldDB" id="A0A853CTN7"/>
<gene>
    <name evidence="3" type="ORF">HNR13_002683</name>
</gene>
<feature type="transmembrane region" description="Helical" evidence="2">
    <location>
        <begin position="101"/>
        <end position="121"/>
    </location>
</feature>
<reference evidence="3 4" key="1">
    <citation type="submission" date="2020-07" db="EMBL/GenBank/DDBJ databases">
        <title>Sequencing the genomes of 1000 actinobacteria strains.</title>
        <authorList>
            <person name="Klenk H.-P."/>
        </authorList>
    </citation>
    <scope>NUCLEOTIDE SEQUENCE [LARGE SCALE GENOMIC DNA]</scope>
    <source>
        <strain evidence="3 4">DSM 15165</strain>
    </source>
</reference>